<dbReference type="HOGENOM" id="CLU_088328_0_0_1"/>
<dbReference type="InterPro" id="IPR001878">
    <property type="entry name" value="Znf_CCHC"/>
</dbReference>
<dbReference type="Gene3D" id="4.10.60.10">
    <property type="entry name" value="Zinc finger, CCHC-type"/>
    <property type="match status" value="1"/>
</dbReference>
<dbReference type="Proteomes" id="UP000016936">
    <property type="component" value="Unassembled WGS sequence"/>
</dbReference>
<dbReference type="PROSITE" id="PS50158">
    <property type="entry name" value="ZF_CCHC"/>
    <property type="match status" value="1"/>
</dbReference>
<evidence type="ECO:0000256" key="1">
    <source>
        <dbReference type="PROSITE-ProRule" id="PRU00047"/>
    </source>
</evidence>
<keyword evidence="1" id="KW-0479">Metal-binding</keyword>
<evidence type="ECO:0000313" key="5">
    <source>
        <dbReference type="Proteomes" id="UP000016936"/>
    </source>
</evidence>
<proteinExistence type="predicted"/>
<feature type="region of interest" description="Disordered" evidence="2">
    <location>
        <begin position="131"/>
        <end position="151"/>
    </location>
</feature>
<dbReference type="OrthoDB" id="3695534at2759"/>
<dbReference type="SUPFAM" id="SSF57756">
    <property type="entry name" value="Retrovirus zinc finger-like domains"/>
    <property type="match status" value="1"/>
</dbReference>
<dbReference type="EMBL" id="KB445587">
    <property type="protein sequence ID" value="EMD85665.1"/>
    <property type="molecule type" value="Genomic_DNA"/>
</dbReference>
<protein>
    <recommendedName>
        <fullName evidence="3">CCHC-type domain-containing protein</fullName>
    </recommendedName>
</protein>
<keyword evidence="1" id="KW-0863">Zinc-finger</keyword>
<evidence type="ECO:0000256" key="2">
    <source>
        <dbReference type="SAM" id="MobiDB-lite"/>
    </source>
</evidence>
<accession>M2SK01</accession>
<dbReference type="GO" id="GO:0003676">
    <property type="term" value="F:nucleic acid binding"/>
    <property type="evidence" value="ECO:0007669"/>
    <property type="project" value="InterPro"/>
</dbReference>
<feature type="compositionally biased region" description="Acidic residues" evidence="2">
    <location>
        <begin position="105"/>
        <end position="114"/>
    </location>
</feature>
<keyword evidence="5" id="KW-1185">Reference proteome</keyword>
<keyword evidence="1" id="KW-0862">Zinc</keyword>
<evidence type="ECO:0000259" key="3">
    <source>
        <dbReference type="PROSITE" id="PS50158"/>
    </source>
</evidence>
<dbReference type="AlphaFoldDB" id="M2SK01"/>
<name>M2SK01_COCH5</name>
<gene>
    <name evidence="4" type="ORF">COCHEDRAFT_23516</name>
</gene>
<reference evidence="5" key="2">
    <citation type="journal article" date="2013" name="PLoS Genet.">
        <title>Comparative genome structure, secondary metabolite, and effector coding capacity across Cochliobolus pathogens.</title>
        <authorList>
            <person name="Condon B.J."/>
            <person name="Leng Y."/>
            <person name="Wu D."/>
            <person name="Bushley K.E."/>
            <person name="Ohm R.A."/>
            <person name="Otillar R."/>
            <person name="Martin J."/>
            <person name="Schackwitz W."/>
            <person name="Grimwood J."/>
            <person name="MohdZainudin N."/>
            <person name="Xue C."/>
            <person name="Wang R."/>
            <person name="Manning V.A."/>
            <person name="Dhillon B."/>
            <person name="Tu Z.J."/>
            <person name="Steffenson B.J."/>
            <person name="Salamov A."/>
            <person name="Sun H."/>
            <person name="Lowry S."/>
            <person name="LaButti K."/>
            <person name="Han J."/>
            <person name="Copeland A."/>
            <person name="Lindquist E."/>
            <person name="Barry K."/>
            <person name="Schmutz J."/>
            <person name="Baker S.E."/>
            <person name="Ciuffetti L.M."/>
            <person name="Grigoriev I.V."/>
            <person name="Zhong S."/>
            <person name="Turgeon B.G."/>
        </authorList>
    </citation>
    <scope>NUCLEOTIDE SEQUENCE [LARGE SCALE GENOMIC DNA]</scope>
    <source>
        <strain evidence="5">C5 / ATCC 48332 / race O</strain>
    </source>
</reference>
<dbReference type="GO" id="GO:0008270">
    <property type="term" value="F:zinc ion binding"/>
    <property type="evidence" value="ECO:0007669"/>
    <property type="project" value="UniProtKB-KW"/>
</dbReference>
<organism evidence="4 5">
    <name type="scientific">Cochliobolus heterostrophus (strain C5 / ATCC 48332 / race O)</name>
    <name type="common">Southern corn leaf blight fungus</name>
    <name type="synonym">Bipolaris maydis</name>
    <dbReference type="NCBI Taxonomy" id="701091"/>
    <lineage>
        <taxon>Eukaryota</taxon>
        <taxon>Fungi</taxon>
        <taxon>Dikarya</taxon>
        <taxon>Ascomycota</taxon>
        <taxon>Pezizomycotina</taxon>
        <taxon>Dothideomycetes</taxon>
        <taxon>Pleosporomycetidae</taxon>
        <taxon>Pleosporales</taxon>
        <taxon>Pleosporineae</taxon>
        <taxon>Pleosporaceae</taxon>
        <taxon>Bipolaris</taxon>
    </lineage>
</organism>
<reference evidence="4 5" key="1">
    <citation type="journal article" date="2012" name="PLoS Pathog.">
        <title>Diverse lifestyles and strategies of plant pathogenesis encoded in the genomes of eighteen Dothideomycetes fungi.</title>
        <authorList>
            <person name="Ohm R.A."/>
            <person name="Feau N."/>
            <person name="Henrissat B."/>
            <person name="Schoch C.L."/>
            <person name="Horwitz B.A."/>
            <person name="Barry K.W."/>
            <person name="Condon B.J."/>
            <person name="Copeland A.C."/>
            <person name="Dhillon B."/>
            <person name="Glaser F."/>
            <person name="Hesse C.N."/>
            <person name="Kosti I."/>
            <person name="LaButti K."/>
            <person name="Lindquist E.A."/>
            <person name="Lucas S."/>
            <person name="Salamov A.A."/>
            <person name="Bradshaw R.E."/>
            <person name="Ciuffetti L."/>
            <person name="Hamelin R.C."/>
            <person name="Kema G.H.J."/>
            <person name="Lawrence C."/>
            <person name="Scott J.A."/>
            <person name="Spatafora J.W."/>
            <person name="Turgeon B.G."/>
            <person name="de Wit P.J.G.M."/>
            <person name="Zhong S."/>
            <person name="Goodwin S.B."/>
            <person name="Grigoriev I.V."/>
        </authorList>
    </citation>
    <scope>NUCLEOTIDE SEQUENCE [LARGE SCALE GENOMIC DNA]</scope>
    <source>
        <strain evidence="5">C5 / ATCC 48332 / race O</strain>
    </source>
</reference>
<feature type="domain" description="CCHC-type" evidence="3">
    <location>
        <begin position="30"/>
        <end position="42"/>
    </location>
</feature>
<feature type="region of interest" description="Disordered" evidence="2">
    <location>
        <begin position="92"/>
        <end position="119"/>
    </location>
</feature>
<dbReference type="InterPro" id="IPR036875">
    <property type="entry name" value="Znf_CCHC_sf"/>
</dbReference>
<feature type="region of interest" description="Disordered" evidence="2">
    <location>
        <begin position="1"/>
        <end position="27"/>
    </location>
</feature>
<feature type="compositionally biased region" description="Polar residues" evidence="2">
    <location>
        <begin position="1"/>
        <end position="10"/>
    </location>
</feature>
<evidence type="ECO:0000313" key="4">
    <source>
        <dbReference type="EMBL" id="EMD85665.1"/>
    </source>
</evidence>
<sequence>MHLDNMNQGKGPSKPHHKKNKDDKKKINYYACGKEGHIARNCLSKNKVKRHLNVLHHKSELDDNESWNVITRLEITYHPDDTEVISGLDNLTLTTSEDTSKAEPASDEEYETPNEEERHLASKYEKIARFQEENRPSTPYHAKGMPKCKWL</sequence>